<evidence type="ECO:0000256" key="3">
    <source>
        <dbReference type="SAM" id="SignalP"/>
    </source>
</evidence>
<keyword evidence="5" id="KW-1185">Reference proteome</keyword>
<feature type="signal peptide" evidence="3">
    <location>
        <begin position="1"/>
        <end position="22"/>
    </location>
</feature>
<dbReference type="RefSeq" id="WP_183467154.1">
    <property type="nucleotide sequence ID" value="NZ_JACHVU010000002.1"/>
</dbReference>
<organism evidence="4 5">
    <name type="scientific">Mycolicibacterium iranicum</name>
    <name type="common">Mycobacterium iranicum</name>
    <dbReference type="NCBI Taxonomy" id="912594"/>
    <lineage>
        <taxon>Bacteria</taxon>
        <taxon>Bacillati</taxon>
        <taxon>Actinomycetota</taxon>
        <taxon>Actinomycetes</taxon>
        <taxon>Mycobacteriales</taxon>
        <taxon>Mycobacteriaceae</taxon>
        <taxon>Mycolicibacterium</taxon>
    </lineage>
</organism>
<feature type="compositionally biased region" description="Low complexity" evidence="2">
    <location>
        <begin position="31"/>
        <end position="54"/>
    </location>
</feature>
<evidence type="ECO:0008006" key="6">
    <source>
        <dbReference type="Google" id="ProtNLM"/>
    </source>
</evidence>
<protein>
    <recommendedName>
        <fullName evidence="6">Lipoprotein LpqN</fullName>
    </recommendedName>
</protein>
<evidence type="ECO:0000313" key="5">
    <source>
        <dbReference type="Proteomes" id="UP000550501"/>
    </source>
</evidence>
<proteinExistence type="predicted"/>
<evidence type="ECO:0000313" key="4">
    <source>
        <dbReference type="EMBL" id="MBB2989909.1"/>
    </source>
</evidence>
<dbReference type="Pfam" id="PF10738">
    <property type="entry name" value="Lpp-LpqN"/>
    <property type="match status" value="1"/>
</dbReference>
<comment type="caution">
    <text evidence="4">The sequence shown here is derived from an EMBL/GenBank/DDBJ whole genome shotgun (WGS) entry which is preliminary data.</text>
</comment>
<feature type="region of interest" description="Disordered" evidence="2">
    <location>
        <begin position="25"/>
        <end position="54"/>
    </location>
</feature>
<name>A0A839Q250_MYCIR</name>
<feature type="chain" id="PRO_5038569883" description="Lipoprotein LpqN" evidence="3">
    <location>
        <begin position="23"/>
        <end position="229"/>
    </location>
</feature>
<dbReference type="PROSITE" id="PS51257">
    <property type="entry name" value="PROKAR_LIPOPROTEIN"/>
    <property type="match status" value="1"/>
</dbReference>
<dbReference type="InterPro" id="IPR019674">
    <property type="entry name" value="Lipoprotein_LpqN/LpqT-like"/>
</dbReference>
<reference evidence="4 5" key="1">
    <citation type="submission" date="2020-08" db="EMBL/GenBank/DDBJ databases">
        <title>The Agave Microbiome: Exploring the role of microbial communities in plant adaptations to desert environments.</title>
        <authorList>
            <person name="Partida-Martinez L.P."/>
        </authorList>
    </citation>
    <scope>NUCLEOTIDE SEQUENCE [LARGE SCALE GENOMIC DNA]</scope>
    <source>
        <strain evidence="4 5">AT2.18</strain>
    </source>
</reference>
<evidence type="ECO:0000256" key="1">
    <source>
        <dbReference type="ARBA" id="ARBA00022729"/>
    </source>
</evidence>
<dbReference type="EMBL" id="JACHVU010000002">
    <property type="protein sequence ID" value="MBB2989909.1"/>
    <property type="molecule type" value="Genomic_DNA"/>
</dbReference>
<gene>
    <name evidence="4" type="ORF">FHR72_001372</name>
</gene>
<dbReference type="Proteomes" id="UP000550501">
    <property type="component" value="Unassembled WGS sequence"/>
</dbReference>
<dbReference type="AlphaFoldDB" id="A0A839Q250"/>
<sequence>MRSPASPSALAAAGLAVALVVAGCGSGGEDAASSAPPETSAAESSAAGSPPAAAADGQTVAEYLTANGVTQTLVTRGDAEAPELGLPMPEGWADVGGDIPKDAYGAIYLAAAKGTPNPPAIIARMARLEGGTFDPAEILDLAPNALTRLPGWSGPDAGNAGTLDGFDATAIAGRAQIDGAPTFVARKTVVIPGREHTYLLALDAQGPINQQQALTDAMAVIDEETTIKP</sequence>
<keyword evidence="1 3" id="KW-0732">Signal</keyword>
<accession>A0A839Q250</accession>
<evidence type="ECO:0000256" key="2">
    <source>
        <dbReference type="SAM" id="MobiDB-lite"/>
    </source>
</evidence>
<dbReference type="Gene3D" id="3.40.1000.10">
    <property type="entry name" value="Mog1/PsbP, alpha/beta/alpha sandwich"/>
    <property type="match status" value="1"/>
</dbReference>